<protein>
    <submittedName>
        <fullName evidence="3">Glycosyltransferase WbuB</fullName>
    </submittedName>
</protein>
<accession>A0A1U7JBI3</accession>
<dbReference type="InterPro" id="IPR050194">
    <property type="entry name" value="Glycosyltransferase_grp1"/>
</dbReference>
<dbReference type="AlphaFoldDB" id="A0A1U7JBI3"/>
<dbReference type="NCBIfam" id="NF007640">
    <property type="entry name" value="PRK10307.1"/>
    <property type="match status" value="1"/>
</dbReference>
<dbReference type="Pfam" id="PF13579">
    <property type="entry name" value="Glyco_trans_4_4"/>
    <property type="match status" value="1"/>
</dbReference>
<keyword evidence="3" id="KW-0808">Transferase</keyword>
<dbReference type="PANTHER" id="PTHR45947:SF3">
    <property type="entry name" value="SULFOQUINOVOSYL TRANSFERASE SQD2"/>
    <property type="match status" value="1"/>
</dbReference>
<dbReference type="OrthoDB" id="9811902at2"/>
<organism evidence="3 4">
    <name type="scientific">Phormidium tenue NIES-30</name>
    <dbReference type="NCBI Taxonomy" id="549789"/>
    <lineage>
        <taxon>Bacteria</taxon>
        <taxon>Bacillati</taxon>
        <taxon>Cyanobacteriota</taxon>
        <taxon>Cyanophyceae</taxon>
        <taxon>Oscillatoriophycideae</taxon>
        <taxon>Oscillatoriales</taxon>
        <taxon>Oscillatoriaceae</taxon>
        <taxon>Phormidium</taxon>
    </lineage>
</organism>
<feature type="domain" description="Glycosyl transferase family 1" evidence="1">
    <location>
        <begin position="215"/>
        <end position="384"/>
    </location>
</feature>
<dbReference type="Pfam" id="PF00534">
    <property type="entry name" value="Glycos_transf_1"/>
    <property type="match status" value="1"/>
</dbReference>
<reference evidence="3 4" key="1">
    <citation type="submission" date="2016-11" db="EMBL/GenBank/DDBJ databases">
        <title>Draft Genome Sequences of Nine Cyanobacterial Strains from Diverse Habitats.</title>
        <authorList>
            <person name="Zhu T."/>
            <person name="Hou S."/>
            <person name="Lu X."/>
            <person name="Hess W.R."/>
        </authorList>
    </citation>
    <scope>NUCLEOTIDE SEQUENCE [LARGE SCALE GENOMIC DNA]</scope>
    <source>
        <strain evidence="3 4">NIES-30</strain>
    </source>
</reference>
<dbReference type="CDD" id="cd03794">
    <property type="entry name" value="GT4_WbuB-like"/>
    <property type="match status" value="1"/>
</dbReference>
<dbReference type="SUPFAM" id="SSF53756">
    <property type="entry name" value="UDP-Glycosyltransferase/glycogen phosphorylase"/>
    <property type="match status" value="1"/>
</dbReference>
<dbReference type="Gene3D" id="3.40.50.2000">
    <property type="entry name" value="Glycogen Phosphorylase B"/>
    <property type="match status" value="2"/>
</dbReference>
<dbReference type="InterPro" id="IPR028098">
    <property type="entry name" value="Glyco_trans_4-like_N"/>
</dbReference>
<dbReference type="Proteomes" id="UP000185557">
    <property type="component" value="Unassembled WGS sequence"/>
</dbReference>
<comment type="caution">
    <text evidence="3">The sequence shown here is derived from an EMBL/GenBank/DDBJ whole genome shotgun (WGS) entry which is preliminary data.</text>
</comment>
<dbReference type="EMBL" id="MRCG01000001">
    <property type="protein sequence ID" value="OKH51060.1"/>
    <property type="molecule type" value="Genomic_DNA"/>
</dbReference>
<evidence type="ECO:0000259" key="2">
    <source>
        <dbReference type="Pfam" id="PF13579"/>
    </source>
</evidence>
<feature type="domain" description="Glycosyltransferase subfamily 4-like N-terminal" evidence="2">
    <location>
        <begin position="16"/>
        <end position="200"/>
    </location>
</feature>
<gene>
    <name evidence="3" type="ORF">NIES30_03035</name>
</gene>
<sequence>MQILIYSYNYYPEPIGIAPLMTELAEGLVARGHQVRVVTAMPNYPERSIYPQYRGRLYATEERNGVIIQRCFVLANASRGLLGRLLLESSFITLSLWPALRGWRPDIILNASPSLPACLPVAFLKLLFQCPSVLNLQDILPEAAIQTGLLTNFWAIRLFEVLEKFAYQNATRITVIAQGFRDNLLAKGVPDAKMVPVSNWVDVDFIAPRPRASSEFRRRHGLQDKFVVLYTGNIAETQGIRTAIRAAQALSAYPDIQMVIVGEGKQLEALECFCQQLGLANVSLLPFVPRAELPDMLAAADVGLILQKHGVVGFNMPSKTQVLLASGRPILASVPAHGAAAQAVLASGGGLVVEPENPTALAKGILELYHQPATAELLARRGRQYALEHYSAKRAIDRYETLFYALVSPQRWPSGGEAVLALQSVQK</sequence>
<dbReference type="PANTHER" id="PTHR45947">
    <property type="entry name" value="SULFOQUINOVOSYL TRANSFERASE SQD2"/>
    <property type="match status" value="1"/>
</dbReference>
<evidence type="ECO:0000313" key="3">
    <source>
        <dbReference type="EMBL" id="OKH51060.1"/>
    </source>
</evidence>
<proteinExistence type="predicted"/>
<evidence type="ECO:0000313" key="4">
    <source>
        <dbReference type="Proteomes" id="UP000185557"/>
    </source>
</evidence>
<dbReference type="RefSeq" id="WP_073606871.1">
    <property type="nucleotide sequence ID" value="NZ_MRCG01000001.1"/>
</dbReference>
<evidence type="ECO:0000259" key="1">
    <source>
        <dbReference type="Pfam" id="PF00534"/>
    </source>
</evidence>
<dbReference type="GO" id="GO:0016758">
    <property type="term" value="F:hexosyltransferase activity"/>
    <property type="evidence" value="ECO:0007669"/>
    <property type="project" value="TreeGrafter"/>
</dbReference>
<dbReference type="STRING" id="549789.NIES30_03035"/>
<keyword evidence="4" id="KW-1185">Reference proteome</keyword>
<dbReference type="InterPro" id="IPR001296">
    <property type="entry name" value="Glyco_trans_1"/>
</dbReference>
<name>A0A1U7JBI3_9CYAN</name>